<protein>
    <submittedName>
        <fullName evidence="1">Uncharacterized protein</fullName>
    </submittedName>
</protein>
<dbReference type="AlphaFoldDB" id="A0A0F9MYT3"/>
<evidence type="ECO:0000313" key="1">
    <source>
        <dbReference type="EMBL" id="KKN12480.1"/>
    </source>
</evidence>
<dbReference type="EMBL" id="LAZR01004029">
    <property type="protein sequence ID" value="KKN12480.1"/>
    <property type="molecule type" value="Genomic_DNA"/>
</dbReference>
<reference evidence="1" key="1">
    <citation type="journal article" date="2015" name="Nature">
        <title>Complex archaea that bridge the gap between prokaryotes and eukaryotes.</title>
        <authorList>
            <person name="Spang A."/>
            <person name="Saw J.H."/>
            <person name="Jorgensen S.L."/>
            <person name="Zaremba-Niedzwiedzka K."/>
            <person name="Martijn J."/>
            <person name="Lind A.E."/>
            <person name="van Eijk R."/>
            <person name="Schleper C."/>
            <person name="Guy L."/>
            <person name="Ettema T.J."/>
        </authorList>
    </citation>
    <scope>NUCLEOTIDE SEQUENCE</scope>
</reference>
<name>A0A0F9MYT3_9ZZZZ</name>
<proteinExistence type="predicted"/>
<sequence>MSNNDKLGVTSNAPPSSVPQKVKISEFGCINCLWNSCECSRGSMFKLTPKGECENYTYYD</sequence>
<gene>
    <name evidence="1" type="ORF">LCGC14_1016040</name>
</gene>
<comment type="caution">
    <text evidence="1">The sequence shown here is derived from an EMBL/GenBank/DDBJ whole genome shotgun (WGS) entry which is preliminary data.</text>
</comment>
<accession>A0A0F9MYT3</accession>
<organism evidence="1">
    <name type="scientific">marine sediment metagenome</name>
    <dbReference type="NCBI Taxonomy" id="412755"/>
    <lineage>
        <taxon>unclassified sequences</taxon>
        <taxon>metagenomes</taxon>
        <taxon>ecological metagenomes</taxon>
    </lineage>
</organism>